<protein>
    <recommendedName>
        <fullName evidence="1">Polysaccharide pyruvyl transferase domain-containing protein</fullName>
    </recommendedName>
</protein>
<comment type="caution">
    <text evidence="2">The sequence shown here is derived from an EMBL/GenBank/DDBJ whole genome shotgun (WGS) entry which is preliminary data.</text>
</comment>
<sequence>MVDFSEFFRGIKKMPERPVKIGIFGNFGIGNFGNEATLEAMLNFLKRGAAEFELTCICTDPKRVQIEHGISAIPLNRAGPSLVRKLTNISYAIQTMRMLDLLIIPGTGILNDYCSPPFGMPYTLFRWCLAAKVSGAKIAFVSIGAGPLHHPLTRWFVKLAASMAGYRSYRNRFSKDYLKGLGLNTENDPVYPDLAFALPAPAPSNPQSAGTEPLKVCIGAMHYQGWRGHLEADAKIYENYLGKLKEFALWLLDRNNSVRLVMGDERDEKAVADLRRAILAERPSLLEGRLIAEPSRSREDVMRQMNDADVVISTRFHSIVFALMLGKPTVSIGYSDYHAELMEVLGLGAFCQHSDDFRVETLITQFTELASNRSRYEAQIRERVRSAREALADQEKLFSSNFIGSCVGRQ</sequence>
<dbReference type="EMBL" id="JAAVLW010000004">
    <property type="protein sequence ID" value="NOJ47696.1"/>
    <property type="molecule type" value="Genomic_DNA"/>
</dbReference>
<keyword evidence="3" id="KW-1185">Reference proteome</keyword>
<dbReference type="Pfam" id="PF04230">
    <property type="entry name" value="PS_pyruv_trans"/>
    <property type="match status" value="1"/>
</dbReference>
<organism evidence="2 3">
    <name type="scientific">Bradyrhizobium archetypum</name>
    <dbReference type="NCBI Taxonomy" id="2721160"/>
    <lineage>
        <taxon>Bacteria</taxon>
        <taxon>Pseudomonadati</taxon>
        <taxon>Pseudomonadota</taxon>
        <taxon>Alphaproteobacteria</taxon>
        <taxon>Hyphomicrobiales</taxon>
        <taxon>Nitrobacteraceae</taxon>
        <taxon>Bradyrhizobium</taxon>
    </lineage>
</organism>
<dbReference type="PANTHER" id="PTHR36836:SF1">
    <property type="entry name" value="COLANIC ACID BIOSYNTHESIS PROTEIN WCAK"/>
    <property type="match status" value="1"/>
</dbReference>
<feature type="domain" description="Polysaccharide pyruvyl transferase" evidence="1">
    <location>
        <begin position="31"/>
        <end position="335"/>
    </location>
</feature>
<dbReference type="Proteomes" id="UP000528734">
    <property type="component" value="Unassembled WGS sequence"/>
</dbReference>
<dbReference type="InterPro" id="IPR007345">
    <property type="entry name" value="Polysacch_pyruvyl_Trfase"/>
</dbReference>
<dbReference type="AlphaFoldDB" id="A0A7Y4H4Z0"/>
<evidence type="ECO:0000313" key="2">
    <source>
        <dbReference type="EMBL" id="NOJ47696.1"/>
    </source>
</evidence>
<proteinExistence type="predicted"/>
<evidence type="ECO:0000313" key="3">
    <source>
        <dbReference type="Proteomes" id="UP000528734"/>
    </source>
</evidence>
<gene>
    <name evidence="2" type="ORF">HCN50_15810</name>
</gene>
<name>A0A7Y4H4Z0_9BRAD</name>
<evidence type="ECO:0000259" key="1">
    <source>
        <dbReference type="Pfam" id="PF04230"/>
    </source>
</evidence>
<reference evidence="2 3" key="1">
    <citation type="submission" date="2020-03" db="EMBL/GenBank/DDBJ databases">
        <title>Bradyrhizobium diversity isolated from nodules of Muelleranthus trifoliolatus.</title>
        <authorList>
            <person name="Klepa M."/>
            <person name="Helene L."/>
            <person name="Hungria M."/>
        </authorList>
    </citation>
    <scope>NUCLEOTIDE SEQUENCE [LARGE SCALE GENOMIC DNA]</scope>
    <source>
        <strain evidence="2 3">WSM 1744</strain>
    </source>
</reference>
<accession>A0A7Y4H4Z0</accession>
<dbReference type="RefSeq" id="WP_171710549.1">
    <property type="nucleotide sequence ID" value="NZ_JAAVLW010000004.1"/>
</dbReference>
<dbReference type="PANTHER" id="PTHR36836">
    <property type="entry name" value="COLANIC ACID BIOSYNTHESIS PROTEIN WCAK"/>
    <property type="match status" value="1"/>
</dbReference>
<dbReference type="SUPFAM" id="SSF53756">
    <property type="entry name" value="UDP-Glycosyltransferase/glycogen phosphorylase"/>
    <property type="match status" value="1"/>
</dbReference>